<feature type="active site" evidence="2">
    <location>
        <position position="153"/>
    </location>
</feature>
<dbReference type="Gene3D" id="3.90.45.10">
    <property type="entry name" value="Peptide deformylase"/>
    <property type="match status" value="1"/>
</dbReference>
<gene>
    <name evidence="2" type="primary">def</name>
    <name evidence="3" type="ORF">F0L46_00255</name>
</gene>
<dbReference type="NCBIfam" id="NF001159">
    <property type="entry name" value="PRK00150.1-3"/>
    <property type="match status" value="1"/>
</dbReference>
<accession>A0A5B2W1I3</accession>
<dbReference type="NCBIfam" id="TIGR00079">
    <property type="entry name" value="pept_deformyl"/>
    <property type="match status" value="1"/>
</dbReference>
<protein>
    <recommendedName>
        <fullName evidence="2">Peptide deformylase</fullName>
        <shortName evidence="2">PDF</shortName>
        <ecNumber evidence="2">3.5.1.88</ecNumber>
    </recommendedName>
    <alternativeName>
        <fullName evidence="2">Polypeptide deformylase</fullName>
    </alternativeName>
</protein>
<dbReference type="PANTHER" id="PTHR10458:SF22">
    <property type="entry name" value="PEPTIDE DEFORMYLASE"/>
    <property type="match status" value="1"/>
</dbReference>
<comment type="cofactor">
    <cofactor evidence="2">
        <name>Fe(2+)</name>
        <dbReference type="ChEBI" id="CHEBI:29033"/>
    </cofactor>
    <text evidence="2">Binds 1 Fe(2+) ion.</text>
</comment>
<evidence type="ECO:0000256" key="1">
    <source>
        <dbReference type="ARBA" id="ARBA00010759"/>
    </source>
</evidence>
<dbReference type="PIRSF" id="PIRSF004749">
    <property type="entry name" value="Pep_def"/>
    <property type="match status" value="1"/>
</dbReference>
<dbReference type="SUPFAM" id="SSF56420">
    <property type="entry name" value="Peptide deformylase"/>
    <property type="match status" value="1"/>
</dbReference>
<dbReference type="OrthoDB" id="9804313at2"/>
<keyword evidence="4" id="KW-1185">Reference proteome</keyword>
<evidence type="ECO:0000256" key="2">
    <source>
        <dbReference type="HAMAP-Rule" id="MF_00163"/>
    </source>
</evidence>
<feature type="binding site" evidence="2">
    <location>
        <position position="152"/>
    </location>
    <ligand>
        <name>Fe cation</name>
        <dbReference type="ChEBI" id="CHEBI:24875"/>
    </ligand>
</feature>
<reference evidence="3 4" key="2">
    <citation type="submission" date="2019-09" db="EMBL/GenBank/DDBJ databases">
        <authorList>
            <person name="Jin C."/>
        </authorList>
    </citation>
    <scope>NUCLEOTIDE SEQUENCE [LARGE SCALE GENOMIC DNA]</scope>
    <source>
        <strain evidence="3 4">BN140002</strain>
    </source>
</reference>
<dbReference type="EC" id="3.5.1.88" evidence="2"/>
<dbReference type="GO" id="GO:0006412">
    <property type="term" value="P:translation"/>
    <property type="evidence" value="ECO:0007669"/>
    <property type="project" value="UniProtKB-UniRule"/>
</dbReference>
<keyword evidence="2" id="KW-0479">Metal-binding</keyword>
<name>A0A5B2W1I3_9HYPH</name>
<comment type="function">
    <text evidence="2">Removes the formyl group from the N-terminal Met of newly synthesized proteins. Requires at least a dipeptide for an efficient rate of reaction. N-terminal L-methionine is a prerequisite for activity but the enzyme has broad specificity at other positions.</text>
</comment>
<feature type="binding site" evidence="2">
    <location>
        <position position="156"/>
    </location>
    <ligand>
        <name>Fe cation</name>
        <dbReference type="ChEBI" id="CHEBI:24875"/>
    </ligand>
</feature>
<dbReference type="AlphaFoldDB" id="A0A5B2W1I3"/>
<keyword evidence="2" id="KW-0408">Iron</keyword>
<dbReference type="GO" id="GO:0042586">
    <property type="term" value="F:peptide deformylase activity"/>
    <property type="evidence" value="ECO:0007669"/>
    <property type="project" value="UniProtKB-UniRule"/>
</dbReference>
<reference evidence="3 4" key="1">
    <citation type="submission" date="2019-09" db="EMBL/GenBank/DDBJ databases">
        <title>Salinarimonas rosea gen. nov., sp. nov., a new member of the a-2 subgroup of the Proteobacteria.</title>
        <authorList>
            <person name="Liu J."/>
        </authorList>
    </citation>
    <scope>NUCLEOTIDE SEQUENCE [LARGE SCALE GENOMIC DNA]</scope>
    <source>
        <strain evidence="3 4">BN140002</strain>
    </source>
</reference>
<organism evidence="3 4">
    <name type="scientific">Salinarimonas soli</name>
    <dbReference type="NCBI Taxonomy" id="1638099"/>
    <lineage>
        <taxon>Bacteria</taxon>
        <taxon>Pseudomonadati</taxon>
        <taxon>Pseudomonadota</taxon>
        <taxon>Alphaproteobacteria</taxon>
        <taxon>Hyphomicrobiales</taxon>
        <taxon>Salinarimonadaceae</taxon>
        <taxon>Salinarimonas</taxon>
    </lineage>
</organism>
<keyword evidence="2" id="KW-0648">Protein biosynthesis</keyword>
<keyword evidence="2 3" id="KW-0378">Hydrolase</keyword>
<dbReference type="HAMAP" id="MF_00163">
    <property type="entry name" value="Pep_deformylase"/>
    <property type="match status" value="1"/>
</dbReference>
<dbReference type="EMBL" id="VUOA01000001">
    <property type="protein sequence ID" value="KAA2244366.1"/>
    <property type="molecule type" value="Genomic_DNA"/>
</dbReference>
<proteinExistence type="inferred from homology"/>
<evidence type="ECO:0000313" key="4">
    <source>
        <dbReference type="Proteomes" id="UP000323142"/>
    </source>
</evidence>
<comment type="similarity">
    <text evidence="1 2">Belongs to the polypeptide deformylase family.</text>
</comment>
<sequence>MSKLPIVILPDPRLRAVSEPVGVVDDGVRTLARDMLDSMYAARGIGLAAIQIGVPRRVVVVDLGKEPDRAPVEGEEEREDGRPREPDPKVFLNPEIVWQSEERRPYEEGCLSIPDYVEEVERPERVRVRWMTLEGATEEAEMSGLMAVCLQHEIDHLNGRLFIDHLSKLKRDRVVKKFTKAARREQDEA</sequence>
<dbReference type="PANTHER" id="PTHR10458">
    <property type="entry name" value="PEPTIDE DEFORMYLASE"/>
    <property type="match status" value="1"/>
</dbReference>
<evidence type="ECO:0000313" key="3">
    <source>
        <dbReference type="EMBL" id="KAA2244366.1"/>
    </source>
</evidence>
<dbReference type="CDD" id="cd00487">
    <property type="entry name" value="Pep_deformylase"/>
    <property type="match status" value="1"/>
</dbReference>
<comment type="catalytic activity">
    <reaction evidence="2">
        <text>N-terminal N-formyl-L-methionyl-[peptide] + H2O = N-terminal L-methionyl-[peptide] + formate</text>
        <dbReference type="Rhea" id="RHEA:24420"/>
        <dbReference type="Rhea" id="RHEA-COMP:10639"/>
        <dbReference type="Rhea" id="RHEA-COMP:10640"/>
        <dbReference type="ChEBI" id="CHEBI:15377"/>
        <dbReference type="ChEBI" id="CHEBI:15740"/>
        <dbReference type="ChEBI" id="CHEBI:49298"/>
        <dbReference type="ChEBI" id="CHEBI:64731"/>
        <dbReference type="EC" id="3.5.1.88"/>
    </reaction>
</comment>
<dbReference type="InterPro" id="IPR023635">
    <property type="entry name" value="Peptide_deformylase"/>
</dbReference>
<dbReference type="InterPro" id="IPR036821">
    <property type="entry name" value="Peptide_deformylase_sf"/>
</dbReference>
<dbReference type="PRINTS" id="PR01576">
    <property type="entry name" value="PDEFORMYLASE"/>
</dbReference>
<feature type="binding site" evidence="2">
    <location>
        <position position="110"/>
    </location>
    <ligand>
        <name>Fe cation</name>
        <dbReference type="ChEBI" id="CHEBI:24875"/>
    </ligand>
</feature>
<dbReference type="Pfam" id="PF01327">
    <property type="entry name" value="Pep_deformylase"/>
    <property type="match status" value="1"/>
</dbReference>
<comment type="caution">
    <text evidence="3">The sequence shown here is derived from an EMBL/GenBank/DDBJ whole genome shotgun (WGS) entry which is preliminary data.</text>
</comment>
<dbReference type="GO" id="GO:0046872">
    <property type="term" value="F:metal ion binding"/>
    <property type="evidence" value="ECO:0007669"/>
    <property type="project" value="UniProtKB-KW"/>
</dbReference>
<dbReference type="Proteomes" id="UP000323142">
    <property type="component" value="Unassembled WGS sequence"/>
</dbReference>
<dbReference type="RefSeq" id="WP_149815022.1">
    <property type="nucleotide sequence ID" value="NZ_VUOA01000001.1"/>
</dbReference>